<evidence type="ECO:0000256" key="1">
    <source>
        <dbReference type="ARBA" id="ARBA00022884"/>
    </source>
</evidence>
<feature type="compositionally biased region" description="Basic residues" evidence="3">
    <location>
        <begin position="961"/>
        <end position="973"/>
    </location>
</feature>
<keyword evidence="2" id="KW-0175">Coiled coil</keyword>
<protein>
    <submittedName>
        <fullName evidence="5">Pre-rRNA-processing protein PNO1</fullName>
    </submittedName>
</protein>
<organism evidence="5 6">
    <name type="scientific">Blattamonas nauphoetae</name>
    <dbReference type="NCBI Taxonomy" id="2049346"/>
    <lineage>
        <taxon>Eukaryota</taxon>
        <taxon>Metamonada</taxon>
        <taxon>Preaxostyla</taxon>
        <taxon>Oxymonadida</taxon>
        <taxon>Blattamonas</taxon>
    </lineage>
</organism>
<accession>A0ABQ9YF74</accession>
<proteinExistence type="predicted"/>
<feature type="compositionally biased region" description="Basic and acidic residues" evidence="3">
    <location>
        <begin position="780"/>
        <end position="820"/>
    </location>
</feature>
<reference evidence="5 6" key="1">
    <citation type="journal article" date="2022" name="bioRxiv">
        <title>Genomics of Preaxostyla Flagellates Illuminates Evolutionary Transitions and the Path Towards Mitochondrial Loss.</title>
        <authorList>
            <person name="Novak L.V.F."/>
            <person name="Treitli S.C."/>
            <person name="Pyrih J."/>
            <person name="Halakuc P."/>
            <person name="Pipaliya S.V."/>
            <person name="Vacek V."/>
            <person name="Brzon O."/>
            <person name="Soukal P."/>
            <person name="Eme L."/>
            <person name="Dacks J.B."/>
            <person name="Karnkowska A."/>
            <person name="Elias M."/>
            <person name="Hampl V."/>
        </authorList>
    </citation>
    <scope>NUCLEOTIDE SEQUENCE [LARGE SCALE GENOMIC DNA]</scope>
    <source>
        <strain evidence="5">NAU3</strain>
        <tissue evidence="5">Gut</tissue>
    </source>
</reference>
<feature type="compositionally biased region" description="Low complexity" evidence="3">
    <location>
        <begin position="235"/>
        <end position="253"/>
    </location>
</feature>
<evidence type="ECO:0000256" key="3">
    <source>
        <dbReference type="SAM" id="MobiDB-lite"/>
    </source>
</evidence>
<keyword evidence="1" id="KW-0694">RNA-binding</keyword>
<feature type="region of interest" description="Disordered" evidence="3">
    <location>
        <begin position="698"/>
        <end position="768"/>
    </location>
</feature>
<feature type="compositionally biased region" description="Basic and acidic residues" evidence="3">
    <location>
        <begin position="828"/>
        <end position="928"/>
    </location>
</feature>
<dbReference type="SUPFAM" id="SSF54791">
    <property type="entry name" value="Eukaryotic type KH-domain (KH-domain type I)"/>
    <property type="match status" value="1"/>
</dbReference>
<dbReference type="InterPro" id="IPR055211">
    <property type="entry name" value="KH_PNO1_2nd"/>
</dbReference>
<feature type="domain" description="PNO1 second type I KH" evidence="4">
    <location>
        <begin position="136"/>
        <end position="212"/>
    </location>
</feature>
<evidence type="ECO:0000313" key="6">
    <source>
        <dbReference type="Proteomes" id="UP001281761"/>
    </source>
</evidence>
<evidence type="ECO:0000313" key="5">
    <source>
        <dbReference type="EMBL" id="KAK2962416.1"/>
    </source>
</evidence>
<dbReference type="Gene3D" id="3.30.1370.10">
    <property type="entry name" value="K Homology domain, type 1"/>
    <property type="match status" value="1"/>
</dbReference>
<feature type="compositionally biased region" description="Basic and acidic residues" evidence="3">
    <location>
        <begin position="935"/>
        <end position="947"/>
    </location>
</feature>
<sequence>MPKVKDATKSIDQKLSGMVKESAGTSTLSETTVPDFSPLSAVEATGFVQERRVRVPRNRLTPFRNEFVDIVRPLVEHMKLQFKFDERRKIILLRPGPTAEISSLQKGCDYLEAYMVGFAQKDAVALLRLDELYLDSFEIQDVKTLHGDHLSRGIGRIAGKDGSMKYAIENSTKTRVVLAENKVHILGSYQNIALAKDAICSLILGSPPGKVCTLRDDSLDRPIGGFIKSTPIPFPSMSRPNSDSSSESDSNNPYPFPTYTSEPTQRHHSRSPDKDKHKSRRKANPHSPYDLPSTLDDFGNDLVNGGVWVEREEYERERERRNEAEKKIKELMEENEKKERARSNIEKNQREVIELRAKIEELKREEEVNRQILEVKRQNEDEERRKSEQLRREVRDLTLELDRKEDEGKEEVRKLEKELKRMEKDMRKRLDRMKDDLREREEIIREKEIAINELEDERRESKQRDKEKREEWREARVSEEERTIKREDRVEALHLTHHFARLVLSSVQKEVVEFGKDIRREQEENQLLQSQKSNSDVREQSTFHQSIPTLLSLAKKHLKSTTVKERGNVVKALRREEMEEEDKKLLKFCLGREADGRGRDESGGFFGESEEERRVREIEERWLEVVWREEEMEKQRKERERKEGIVDTTPPSDILLTPFGSTSHSLFLSLLPLLLSLTASFSALSILLDEMKQRTADVVRGQQARGRTEQEERLRDQRREEEEQEEKEKRDREQERLKLKMHRIDEQRRKIEEEKRGVEDALERERRTVEDMRRELAEMRRDREKMRRDEEDKLHDEDMKQREFDRMKDEKDRIERDNRKIQQQATRMAEELAKMKVEKEESEKLKRREEEERIREEERRREAIRQEGERRMRAQLEGSKMKDEEKERVGKDEGRRRERRRHDDERKEGHGRERRSRDDERRREKENEQFNLSASKREKWWPEHGGWDESGESGEELYKSKSSRSKPSKRHRH</sequence>
<feature type="region of interest" description="Disordered" evidence="3">
    <location>
        <begin position="225"/>
        <end position="300"/>
    </location>
</feature>
<feature type="compositionally biased region" description="Basic and acidic residues" evidence="3">
    <location>
        <begin position="706"/>
        <end position="768"/>
    </location>
</feature>
<dbReference type="CDD" id="cd22392">
    <property type="entry name" value="KH-I_PNO1_rpt2"/>
    <property type="match status" value="1"/>
</dbReference>
<name>A0ABQ9YF74_9EUKA</name>
<keyword evidence="6" id="KW-1185">Reference proteome</keyword>
<feature type="region of interest" description="Disordered" evidence="3">
    <location>
        <begin position="780"/>
        <end position="973"/>
    </location>
</feature>
<dbReference type="EMBL" id="JARBJD010000011">
    <property type="protein sequence ID" value="KAK2962416.1"/>
    <property type="molecule type" value="Genomic_DNA"/>
</dbReference>
<comment type="caution">
    <text evidence="5">The sequence shown here is derived from an EMBL/GenBank/DDBJ whole genome shotgun (WGS) entry which is preliminary data.</text>
</comment>
<dbReference type="Pfam" id="PF22891">
    <property type="entry name" value="KH_PNO1_2nd"/>
    <property type="match status" value="1"/>
</dbReference>
<dbReference type="PANTHER" id="PTHR12826">
    <property type="entry name" value="RIBONUCLEASE Y"/>
    <property type="match status" value="1"/>
</dbReference>
<evidence type="ECO:0000256" key="2">
    <source>
        <dbReference type="SAM" id="Coils"/>
    </source>
</evidence>
<dbReference type="Proteomes" id="UP001281761">
    <property type="component" value="Unassembled WGS sequence"/>
</dbReference>
<dbReference type="InterPro" id="IPR036612">
    <property type="entry name" value="KH_dom_type_1_sf"/>
</dbReference>
<dbReference type="PANTHER" id="PTHR12826:SF13">
    <property type="entry name" value="RNA-BINDING PROTEIN PNO1"/>
    <property type="match status" value="1"/>
</dbReference>
<evidence type="ECO:0000259" key="4">
    <source>
        <dbReference type="Pfam" id="PF22891"/>
    </source>
</evidence>
<feature type="coiled-coil region" evidence="2">
    <location>
        <begin position="307"/>
        <end position="482"/>
    </location>
</feature>
<gene>
    <name evidence="5" type="ORF">BLNAU_2659</name>
</gene>